<reference evidence="11" key="1">
    <citation type="submission" date="2025-08" db="UniProtKB">
        <authorList>
            <consortium name="RefSeq"/>
        </authorList>
    </citation>
    <scope>IDENTIFICATION</scope>
    <source>
        <strain evidence="11">Airmid</strain>
    </source>
</reference>
<keyword evidence="6" id="KW-0238">DNA-binding</keyword>
<evidence type="ECO:0000256" key="2">
    <source>
        <dbReference type="ARBA" id="ARBA00022723"/>
    </source>
</evidence>
<dbReference type="InterPro" id="IPR005135">
    <property type="entry name" value="Endo/exonuclease/phosphatase"/>
</dbReference>
<keyword evidence="5" id="KW-0862">Zinc</keyword>
<dbReference type="PANTHER" id="PTHR14003">
    <property type="entry name" value="TRANSCRIPTIONAL REPRESSOR PROTEIN YY"/>
    <property type="match status" value="1"/>
</dbReference>
<dbReference type="RefSeq" id="XP_027199923.1">
    <property type="nucleotide sequence ID" value="XM_027344122.1"/>
</dbReference>
<dbReference type="SUPFAM" id="SSF57667">
    <property type="entry name" value="beta-beta-alpha zinc fingers"/>
    <property type="match status" value="3"/>
</dbReference>
<evidence type="ECO:0000313" key="10">
    <source>
        <dbReference type="Proteomes" id="UP000515146"/>
    </source>
</evidence>
<dbReference type="PANTHER" id="PTHR14003:SF23">
    <property type="entry name" value="ZINC FINGER PROTEIN 143"/>
    <property type="match status" value="1"/>
</dbReference>
<dbReference type="KEGG" id="dpte:113794035"/>
<keyword evidence="10" id="KW-1185">Reference proteome</keyword>
<dbReference type="GO" id="GO:0003824">
    <property type="term" value="F:catalytic activity"/>
    <property type="evidence" value="ECO:0007669"/>
    <property type="project" value="InterPro"/>
</dbReference>
<dbReference type="Pfam" id="PF00096">
    <property type="entry name" value="zf-C2H2"/>
    <property type="match status" value="4"/>
</dbReference>
<feature type="domain" description="C2H2-type" evidence="9">
    <location>
        <begin position="77"/>
        <end position="106"/>
    </location>
</feature>
<dbReference type="OrthoDB" id="6503943at2759"/>
<evidence type="ECO:0000256" key="7">
    <source>
        <dbReference type="ARBA" id="ARBA00023242"/>
    </source>
</evidence>
<evidence type="ECO:0000259" key="9">
    <source>
        <dbReference type="PROSITE" id="PS50157"/>
    </source>
</evidence>
<feature type="domain" description="C2H2-type" evidence="9">
    <location>
        <begin position="107"/>
        <end position="136"/>
    </location>
</feature>
<dbReference type="Gene3D" id="3.30.160.60">
    <property type="entry name" value="Classic Zinc Finger"/>
    <property type="match status" value="4"/>
</dbReference>
<dbReference type="GO" id="GO:0000978">
    <property type="term" value="F:RNA polymerase II cis-regulatory region sequence-specific DNA binding"/>
    <property type="evidence" value="ECO:0007669"/>
    <property type="project" value="TreeGrafter"/>
</dbReference>
<dbReference type="FunFam" id="3.30.160.60:FF:001732">
    <property type="entry name" value="Zgc:162936"/>
    <property type="match status" value="1"/>
</dbReference>
<keyword evidence="2" id="KW-0479">Metal-binding</keyword>
<feature type="non-terminal residue" evidence="11">
    <location>
        <position position="176"/>
    </location>
</feature>
<dbReference type="GO" id="GO:0000981">
    <property type="term" value="F:DNA-binding transcription factor activity, RNA polymerase II-specific"/>
    <property type="evidence" value="ECO:0007669"/>
    <property type="project" value="TreeGrafter"/>
</dbReference>
<dbReference type="PROSITE" id="PS00028">
    <property type="entry name" value="ZINC_FINGER_C2H2_1"/>
    <property type="match status" value="4"/>
</dbReference>
<dbReference type="InParanoid" id="A0A6P6Y364"/>
<keyword evidence="4 8" id="KW-0863">Zinc-finger</keyword>
<evidence type="ECO:0000256" key="5">
    <source>
        <dbReference type="ARBA" id="ARBA00022833"/>
    </source>
</evidence>
<dbReference type="OMA" id="DICANQQ"/>
<dbReference type="GO" id="GO:0045893">
    <property type="term" value="P:positive regulation of DNA-templated transcription"/>
    <property type="evidence" value="ECO:0007669"/>
    <property type="project" value="UniProtKB-ARBA"/>
</dbReference>
<comment type="subcellular location">
    <subcellularLocation>
        <location evidence="1">Nucleus</location>
    </subcellularLocation>
</comment>
<keyword evidence="7" id="KW-0539">Nucleus</keyword>
<accession>A0A6P6Y364</accession>
<dbReference type="InterPro" id="IPR036236">
    <property type="entry name" value="Znf_C2H2_sf"/>
</dbReference>
<name>A0A6P6Y364_DERPT</name>
<dbReference type="FunFam" id="3.30.160.60:FF:000104">
    <property type="entry name" value="Transcriptional repressor protein YY1"/>
    <property type="match status" value="1"/>
</dbReference>
<evidence type="ECO:0000256" key="4">
    <source>
        <dbReference type="ARBA" id="ARBA00022771"/>
    </source>
</evidence>
<feature type="domain" description="C2H2-type" evidence="9">
    <location>
        <begin position="137"/>
        <end position="165"/>
    </location>
</feature>
<gene>
    <name evidence="11" type="primary">LOC113794035</name>
</gene>
<dbReference type="GO" id="GO:0000785">
    <property type="term" value="C:chromatin"/>
    <property type="evidence" value="ECO:0007669"/>
    <property type="project" value="TreeGrafter"/>
</dbReference>
<dbReference type="AlphaFoldDB" id="A0A6P6Y364"/>
<dbReference type="Proteomes" id="UP000515146">
    <property type="component" value="Unplaced"/>
</dbReference>
<evidence type="ECO:0000256" key="8">
    <source>
        <dbReference type="PROSITE-ProRule" id="PRU00042"/>
    </source>
</evidence>
<proteinExistence type="predicted"/>
<dbReference type="GO" id="GO:0008270">
    <property type="term" value="F:zinc ion binding"/>
    <property type="evidence" value="ECO:0007669"/>
    <property type="project" value="UniProtKB-KW"/>
</dbReference>
<organism evidence="10 11">
    <name type="scientific">Dermatophagoides pteronyssinus</name>
    <name type="common">European house dust mite</name>
    <dbReference type="NCBI Taxonomy" id="6956"/>
    <lineage>
        <taxon>Eukaryota</taxon>
        <taxon>Metazoa</taxon>
        <taxon>Ecdysozoa</taxon>
        <taxon>Arthropoda</taxon>
        <taxon>Chelicerata</taxon>
        <taxon>Arachnida</taxon>
        <taxon>Acari</taxon>
        <taxon>Acariformes</taxon>
        <taxon>Sarcoptiformes</taxon>
        <taxon>Astigmata</taxon>
        <taxon>Psoroptidia</taxon>
        <taxon>Analgoidea</taxon>
        <taxon>Pyroglyphidae</taxon>
        <taxon>Dermatophagoidinae</taxon>
        <taxon>Dermatophagoides</taxon>
    </lineage>
</organism>
<evidence type="ECO:0000256" key="6">
    <source>
        <dbReference type="ARBA" id="ARBA00023125"/>
    </source>
</evidence>
<protein>
    <submittedName>
        <fullName evidence="11">Zinc finger protein 2 homolog</fullName>
    </submittedName>
</protein>
<evidence type="ECO:0000313" key="11">
    <source>
        <dbReference type="RefSeq" id="XP_027199923.1"/>
    </source>
</evidence>
<dbReference type="PROSITE" id="PS50157">
    <property type="entry name" value="ZINC_FINGER_C2H2_2"/>
    <property type="match status" value="4"/>
</dbReference>
<dbReference type="FunFam" id="3.30.160.60:FF:000125">
    <property type="entry name" value="Putative zinc finger protein 143"/>
    <property type="match status" value="2"/>
</dbReference>
<keyword evidence="3" id="KW-0677">Repeat</keyword>
<dbReference type="GO" id="GO:0031519">
    <property type="term" value="C:PcG protein complex"/>
    <property type="evidence" value="ECO:0007669"/>
    <property type="project" value="TreeGrafter"/>
</dbReference>
<evidence type="ECO:0000256" key="1">
    <source>
        <dbReference type="ARBA" id="ARBA00004123"/>
    </source>
</evidence>
<feature type="domain" description="C2H2-type" evidence="9">
    <location>
        <begin position="47"/>
        <end position="76"/>
    </location>
</feature>
<dbReference type="Pfam" id="PF14529">
    <property type="entry name" value="Exo_endo_phos_2"/>
    <property type="match status" value="1"/>
</dbReference>
<sequence>MSGDFNSHHSFWHGNDTKKGQKLLNLIREFKLKVYSTPKPSFNEKPHPCTWPGCESKFNTQDQLTRHERLHTGEKPFECSWPGCECKFKRKEYLTRHERIHTGEKPFECTLPGCGKKFNCKENLTKHERIHTGEKPYECEHCDQCFSQSSNLKRHKERTHSDEKPFECTWPSCGKK</sequence>
<dbReference type="InterPro" id="IPR013087">
    <property type="entry name" value="Znf_C2H2_type"/>
</dbReference>
<dbReference type="SMART" id="SM00355">
    <property type="entry name" value="ZnF_C2H2"/>
    <property type="match status" value="4"/>
</dbReference>
<dbReference type="GO" id="GO:0005667">
    <property type="term" value="C:transcription regulator complex"/>
    <property type="evidence" value="ECO:0007669"/>
    <property type="project" value="TreeGrafter"/>
</dbReference>
<evidence type="ECO:0000256" key="3">
    <source>
        <dbReference type="ARBA" id="ARBA00022737"/>
    </source>
</evidence>